<dbReference type="AlphaFoldDB" id="A0A9J6RJY8"/>
<proteinExistence type="predicted"/>
<dbReference type="RefSeq" id="WP_258330948.1">
    <property type="nucleotide sequence ID" value="NZ_JAPTGG010000004.1"/>
</dbReference>
<accession>A0A9J6RJY8</accession>
<dbReference type="Proteomes" id="UP001069090">
    <property type="component" value="Unassembled WGS sequence"/>
</dbReference>
<evidence type="ECO:0000256" key="1">
    <source>
        <dbReference type="SAM" id="SignalP"/>
    </source>
</evidence>
<feature type="chain" id="PRO_5039952601" evidence="1">
    <location>
        <begin position="21"/>
        <end position="94"/>
    </location>
</feature>
<evidence type="ECO:0000313" key="2">
    <source>
        <dbReference type="EMBL" id="MCZ0864795.1"/>
    </source>
</evidence>
<organism evidence="2 3">
    <name type="scientific">Dasania phycosphaerae</name>
    <dbReference type="NCBI Taxonomy" id="2950436"/>
    <lineage>
        <taxon>Bacteria</taxon>
        <taxon>Pseudomonadati</taxon>
        <taxon>Pseudomonadota</taxon>
        <taxon>Gammaproteobacteria</taxon>
        <taxon>Cellvibrionales</taxon>
        <taxon>Spongiibacteraceae</taxon>
        <taxon>Dasania</taxon>
    </lineage>
</organism>
<feature type="signal peptide" evidence="1">
    <location>
        <begin position="1"/>
        <end position="20"/>
    </location>
</feature>
<reference evidence="2 3" key="1">
    <citation type="submission" date="2022-12" db="EMBL/GenBank/DDBJ databases">
        <title>Dasania phycosphaerae sp. nov., isolated from particulate material of the south coast of Korea.</title>
        <authorList>
            <person name="Jiang Y."/>
        </authorList>
    </citation>
    <scope>NUCLEOTIDE SEQUENCE [LARGE SCALE GENOMIC DNA]</scope>
    <source>
        <strain evidence="2 3">GY-19</strain>
    </source>
</reference>
<keyword evidence="1" id="KW-0732">Signal</keyword>
<gene>
    <name evidence="2" type="ORF">O0V09_06260</name>
</gene>
<name>A0A9J6RJY8_9GAMM</name>
<sequence>MKNYPAIVLCALLLPLSALAQQPVVTLQSTVKGNQEQPKVLYIMPWQKADRVQLNYQPMQGITSDVFSRIDREEFLRELRFKQQLADKAAAKSP</sequence>
<keyword evidence="3" id="KW-1185">Reference proteome</keyword>
<dbReference type="EMBL" id="JAPTGG010000004">
    <property type="protein sequence ID" value="MCZ0864795.1"/>
    <property type="molecule type" value="Genomic_DNA"/>
</dbReference>
<protein>
    <submittedName>
        <fullName evidence="2">Uncharacterized protein</fullName>
    </submittedName>
</protein>
<evidence type="ECO:0000313" key="3">
    <source>
        <dbReference type="Proteomes" id="UP001069090"/>
    </source>
</evidence>
<comment type="caution">
    <text evidence="2">The sequence shown here is derived from an EMBL/GenBank/DDBJ whole genome shotgun (WGS) entry which is preliminary data.</text>
</comment>